<name>A0A0L6V8K3_9BASI</name>
<dbReference type="Proteomes" id="UP000037035">
    <property type="component" value="Unassembled WGS sequence"/>
</dbReference>
<proteinExistence type="predicted"/>
<feature type="non-terminal residue" evidence="1">
    <location>
        <position position="1"/>
    </location>
</feature>
<evidence type="ECO:0000313" key="2">
    <source>
        <dbReference type="Proteomes" id="UP000037035"/>
    </source>
</evidence>
<comment type="caution">
    <text evidence="1">The sequence shown here is derived from an EMBL/GenBank/DDBJ whole genome shotgun (WGS) entry which is preliminary data.</text>
</comment>
<keyword evidence="2" id="KW-1185">Reference proteome</keyword>
<gene>
    <name evidence="1" type="ORF">VP01_2305g2</name>
</gene>
<protein>
    <submittedName>
        <fullName evidence="1">Uncharacterized protein</fullName>
    </submittedName>
</protein>
<evidence type="ECO:0000313" key="1">
    <source>
        <dbReference type="EMBL" id="KNZ56837.1"/>
    </source>
</evidence>
<dbReference type="EMBL" id="LAVV01007176">
    <property type="protein sequence ID" value="KNZ56837.1"/>
    <property type="molecule type" value="Genomic_DNA"/>
</dbReference>
<organism evidence="1 2">
    <name type="scientific">Puccinia sorghi</name>
    <dbReference type="NCBI Taxonomy" id="27349"/>
    <lineage>
        <taxon>Eukaryota</taxon>
        <taxon>Fungi</taxon>
        <taxon>Dikarya</taxon>
        <taxon>Basidiomycota</taxon>
        <taxon>Pucciniomycotina</taxon>
        <taxon>Pucciniomycetes</taxon>
        <taxon>Pucciniales</taxon>
        <taxon>Pucciniaceae</taxon>
        <taxon>Puccinia</taxon>
    </lineage>
</organism>
<reference evidence="1 2" key="1">
    <citation type="submission" date="2015-08" db="EMBL/GenBank/DDBJ databases">
        <title>Next Generation Sequencing and Analysis of the Genome of Puccinia sorghi L Schw, the Causal Agent of Maize Common Rust.</title>
        <authorList>
            <person name="Rochi L."/>
            <person name="Burguener G."/>
            <person name="Darino M."/>
            <person name="Turjanski A."/>
            <person name="Kreff E."/>
            <person name="Dieguez M.J."/>
            <person name="Sacco F."/>
        </authorList>
    </citation>
    <scope>NUCLEOTIDE SEQUENCE [LARGE SCALE GENOMIC DNA]</scope>
    <source>
        <strain evidence="1 2">RO10H11247</strain>
    </source>
</reference>
<dbReference type="AlphaFoldDB" id="A0A0L6V8K3"/>
<sequence>KEESLQVSKKNHFFCKVLSVFNYGSFSQITIQMSKPTHHCSNSLSESQPGYEEVLKMCIMGIAAKVTKYPEGYCKLQRHFPEQNIGKGCYSFSSPLFDEVKKQQNALGAPGLEFEIISII</sequence>
<accession>A0A0L6V8K3</accession>
<dbReference type="VEuPathDB" id="FungiDB:VP01_2305g2"/>